<dbReference type="PANTHER" id="PTHR46091">
    <property type="entry name" value="BLR7054 PROTEIN"/>
    <property type="match status" value="1"/>
</dbReference>
<keyword evidence="5" id="KW-0520">NAD</keyword>
<proteinExistence type="predicted"/>
<name>A3U6I7_CROAH</name>
<dbReference type="InterPro" id="IPR036188">
    <property type="entry name" value="FAD/NAD-bd_sf"/>
</dbReference>
<dbReference type="KEGG" id="cat:CA2559_03825"/>
<evidence type="ECO:0000256" key="2">
    <source>
        <dbReference type="ARBA" id="ARBA00022729"/>
    </source>
</evidence>
<keyword evidence="4" id="KW-0521">NADP</keyword>
<evidence type="ECO:0000259" key="6">
    <source>
        <dbReference type="Pfam" id="PF01593"/>
    </source>
</evidence>
<dbReference type="RefSeq" id="WP_013186530.1">
    <property type="nucleotide sequence ID" value="NC_014230.1"/>
</dbReference>
<dbReference type="GeneID" id="89452556"/>
<dbReference type="GO" id="GO:0016491">
    <property type="term" value="F:oxidoreductase activity"/>
    <property type="evidence" value="ECO:0007669"/>
    <property type="project" value="InterPro"/>
</dbReference>
<dbReference type="PANTHER" id="PTHR46091:SF3">
    <property type="entry name" value="AMINE OXIDASE DOMAIN-CONTAINING PROTEIN"/>
    <property type="match status" value="1"/>
</dbReference>
<dbReference type="eggNOG" id="COG1233">
    <property type="taxonomic scope" value="Bacteria"/>
</dbReference>
<dbReference type="SUPFAM" id="SSF51905">
    <property type="entry name" value="FAD/NAD(P)-binding domain"/>
    <property type="match status" value="1"/>
</dbReference>
<sequence>MKLKQEYDIVIIGSGLGGLVAGNIFAKEGYSVCILEKNNQYGGNLQTFVREKTIFDTGVHYIGGLEEGQNMYQYFKYLDIIDDLKLKKLDKDGFDVITFGENDKEYRHAQGIDNFKATLLEEFPQEETAISEYCKKLQDTTSKFPLYCMKVGKPEYDDFNLFEESAKSYIDSITDNNTLKAVLAGTNLLYAGQGDKTPFYVHALSVDSYIKSAYRCLNGGSQISKFLIKRLFENGGHAFKHQEVTEITCEGKTAVSVKTNQGHIIKGKTFISNIEPKLTLDILKTDALRKSYIKRIKNIKSTIAAFSLHVVLKPNTFRYKNYNVYHYKSEDSVWSSQNYTNESWPESYMISMGPKTNNDIWADNFTALAYMNYDEVKPWEDTFNTVTHKNNRGQTYKEFKEEKTEQFIKELEKKFPDIRACIETVYTSTPLSYRDYIGSNRGSMYGYEKDVNFPLHSNVSARTKIENLFFTGQSTNMHGILGVTISGVLTCGEILGTEYLMKKVWESN</sequence>
<protein>
    <recommendedName>
        <fullName evidence="6">Amine oxidase domain-containing protein</fullName>
    </recommendedName>
</protein>
<accession>A3U6I7</accession>
<evidence type="ECO:0000256" key="1">
    <source>
        <dbReference type="ARBA" id="ARBA00022630"/>
    </source>
</evidence>
<dbReference type="InterPro" id="IPR052206">
    <property type="entry name" value="Retinol_saturase"/>
</dbReference>
<evidence type="ECO:0000256" key="4">
    <source>
        <dbReference type="ARBA" id="ARBA00022857"/>
    </source>
</evidence>
<dbReference type="HOGENOM" id="CLU_019722_1_2_10"/>
<keyword evidence="8" id="KW-1185">Reference proteome</keyword>
<keyword evidence="2" id="KW-0732">Signal</keyword>
<dbReference type="AlphaFoldDB" id="A3U6I7"/>
<dbReference type="OrthoDB" id="9789960at2"/>
<evidence type="ECO:0000313" key="7">
    <source>
        <dbReference type="EMBL" id="EAP87854.1"/>
    </source>
</evidence>
<reference evidence="7 8" key="1">
    <citation type="journal article" date="2010" name="J. Bacteriol.">
        <title>The complete genome sequence of Croceibacter atlanticus HTCC2559T.</title>
        <authorList>
            <person name="Oh H.M."/>
            <person name="Kang I."/>
            <person name="Ferriera S."/>
            <person name="Giovannoni S.J."/>
            <person name="Cho J.C."/>
        </authorList>
    </citation>
    <scope>NUCLEOTIDE SEQUENCE [LARGE SCALE GENOMIC DNA]</scope>
    <source>
        <strain evidence="8">ATCC BAA-628 / HTCC2559 / KCTC 12090</strain>
    </source>
</reference>
<keyword evidence="3" id="KW-0274">FAD</keyword>
<keyword evidence="1" id="KW-0285">Flavoprotein</keyword>
<gene>
    <name evidence="7" type="ordered locus">CA2559_03825</name>
</gene>
<dbReference type="Pfam" id="PF01593">
    <property type="entry name" value="Amino_oxidase"/>
    <property type="match status" value="1"/>
</dbReference>
<dbReference type="EMBL" id="CP002046">
    <property type="protein sequence ID" value="EAP87854.1"/>
    <property type="molecule type" value="Genomic_DNA"/>
</dbReference>
<feature type="domain" description="Amine oxidase" evidence="6">
    <location>
        <begin position="16"/>
        <end position="495"/>
    </location>
</feature>
<evidence type="ECO:0000313" key="8">
    <source>
        <dbReference type="Proteomes" id="UP000002297"/>
    </source>
</evidence>
<organism evidence="7 8">
    <name type="scientific">Croceibacter atlanticus (strain ATCC BAA-628 / JCM 21780 / CIP 108009 / IAM 15332 / KCTC 12090 / HTCC2559)</name>
    <dbReference type="NCBI Taxonomy" id="216432"/>
    <lineage>
        <taxon>Bacteria</taxon>
        <taxon>Pseudomonadati</taxon>
        <taxon>Bacteroidota</taxon>
        <taxon>Flavobacteriia</taxon>
        <taxon>Flavobacteriales</taxon>
        <taxon>Flavobacteriaceae</taxon>
        <taxon>Croceibacter</taxon>
    </lineage>
</organism>
<dbReference type="Proteomes" id="UP000002297">
    <property type="component" value="Chromosome"/>
</dbReference>
<dbReference type="STRING" id="216432.CA2559_03825"/>
<evidence type="ECO:0000256" key="5">
    <source>
        <dbReference type="ARBA" id="ARBA00023027"/>
    </source>
</evidence>
<dbReference type="Gene3D" id="3.50.50.60">
    <property type="entry name" value="FAD/NAD(P)-binding domain"/>
    <property type="match status" value="2"/>
</dbReference>
<dbReference type="InterPro" id="IPR002937">
    <property type="entry name" value="Amino_oxidase"/>
</dbReference>
<evidence type="ECO:0000256" key="3">
    <source>
        <dbReference type="ARBA" id="ARBA00022827"/>
    </source>
</evidence>